<evidence type="ECO:0000313" key="3">
    <source>
        <dbReference type="Proteomes" id="UP000651728"/>
    </source>
</evidence>
<feature type="transmembrane region" description="Helical" evidence="1">
    <location>
        <begin position="102"/>
        <end position="122"/>
    </location>
</feature>
<feature type="transmembrane region" description="Helical" evidence="1">
    <location>
        <begin position="12"/>
        <end position="31"/>
    </location>
</feature>
<feature type="transmembrane region" description="Helical" evidence="1">
    <location>
        <begin position="76"/>
        <end position="96"/>
    </location>
</feature>
<sequence>MAEDKRPGWAHWPFRVAMTVAALMLFDQAVFAGQMLSGSFGALHTHRENATYAGIAVIVAALCALLLRWPGRGPLWPALACAGLFGLIAQQIVLGFARTVTLHIPLGVAIILLGGALTLWAWRYRPAPPREGIERAAAKAGAEAW</sequence>
<protein>
    <submittedName>
        <fullName evidence="2">Uncharacterized protein</fullName>
    </submittedName>
</protein>
<keyword evidence="1" id="KW-0812">Transmembrane</keyword>
<accession>A0ABQ4FNF3</accession>
<feature type="transmembrane region" description="Helical" evidence="1">
    <location>
        <begin position="51"/>
        <end position="69"/>
    </location>
</feature>
<dbReference type="EMBL" id="BOOB01000059">
    <property type="protein sequence ID" value="GIH36341.1"/>
    <property type="molecule type" value="Genomic_DNA"/>
</dbReference>
<gene>
    <name evidence="2" type="ORF">Mam01_65050</name>
</gene>
<reference evidence="2 3" key="1">
    <citation type="submission" date="2021-01" db="EMBL/GenBank/DDBJ databases">
        <title>Whole genome shotgun sequence of Microbispora amethystogenes NBRC 101907.</title>
        <authorList>
            <person name="Komaki H."/>
            <person name="Tamura T."/>
        </authorList>
    </citation>
    <scope>NUCLEOTIDE SEQUENCE [LARGE SCALE GENOMIC DNA]</scope>
    <source>
        <strain evidence="2 3">NBRC 101907</strain>
    </source>
</reference>
<keyword evidence="1" id="KW-1133">Transmembrane helix</keyword>
<comment type="caution">
    <text evidence="2">The sequence shown here is derived from an EMBL/GenBank/DDBJ whole genome shotgun (WGS) entry which is preliminary data.</text>
</comment>
<dbReference type="RefSeq" id="WP_204288971.1">
    <property type="nucleotide sequence ID" value="NZ_BAABEJ010000028.1"/>
</dbReference>
<evidence type="ECO:0000313" key="2">
    <source>
        <dbReference type="EMBL" id="GIH36341.1"/>
    </source>
</evidence>
<keyword evidence="1" id="KW-0472">Membrane</keyword>
<name>A0ABQ4FNF3_9ACTN</name>
<organism evidence="2 3">
    <name type="scientific">Microbispora amethystogenes</name>
    <dbReference type="NCBI Taxonomy" id="1427754"/>
    <lineage>
        <taxon>Bacteria</taxon>
        <taxon>Bacillati</taxon>
        <taxon>Actinomycetota</taxon>
        <taxon>Actinomycetes</taxon>
        <taxon>Streptosporangiales</taxon>
        <taxon>Streptosporangiaceae</taxon>
        <taxon>Microbispora</taxon>
    </lineage>
</organism>
<dbReference type="Proteomes" id="UP000651728">
    <property type="component" value="Unassembled WGS sequence"/>
</dbReference>
<keyword evidence="3" id="KW-1185">Reference proteome</keyword>
<proteinExistence type="predicted"/>
<evidence type="ECO:0000256" key="1">
    <source>
        <dbReference type="SAM" id="Phobius"/>
    </source>
</evidence>